<dbReference type="GO" id="GO:0000076">
    <property type="term" value="P:DNA replication checkpoint signaling"/>
    <property type="evidence" value="ECO:0007669"/>
    <property type="project" value="TreeGrafter"/>
</dbReference>
<feature type="compositionally biased region" description="Basic and acidic residues" evidence="10">
    <location>
        <begin position="950"/>
        <end position="961"/>
    </location>
</feature>
<keyword evidence="6" id="KW-0234">DNA repair</keyword>
<evidence type="ECO:0000259" key="11">
    <source>
        <dbReference type="Pfam" id="PF04821"/>
    </source>
</evidence>
<evidence type="ECO:0000256" key="9">
    <source>
        <dbReference type="ARBA" id="ARBA00023306"/>
    </source>
</evidence>
<keyword evidence="4" id="KW-0227">DNA damage</keyword>
<evidence type="ECO:0000256" key="5">
    <source>
        <dbReference type="ARBA" id="ARBA00022880"/>
    </source>
</evidence>
<reference evidence="12 13" key="1">
    <citation type="submission" date="2016-02" db="EMBL/GenBank/DDBJ databases">
        <title>Comparative genomic and transcriptomic foundation for Pichia pastoris.</title>
        <authorList>
            <person name="Love K.R."/>
            <person name="Shah K.A."/>
            <person name="Whittaker C.A."/>
            <person name="Wu J."/>
            <person name="Bartlett M.C."/>
            <person name="Ma D."/>
            <person name="Leeson R.L."/>
            <person name="Priest M."/>
            <person name="Young S.K."/>
            <person name="Love J.C."/>
        </authorList>
    </citation>
    <scope>NUCLEOTIDE SEQUENCE [LARGE SCALE GENOMIC DNA]</scope>
    <source>
        <strain evidence="12 13">ATCC 28485</strain>
    </source>
</reference>
<keyword evidence="13" id="KW-1185">Reference proteome</keyword>
<feature type="region of interest" description="Disordered" evidence="10">
    <location>
        <begin position="1151"/>
        <end position="1170"/>
    </location>
</feature>
<feature type="compositionally biased region" description="Polar residues" evidence="10">
    <location>
        <begin position="38"/>
        <end position="52"/>
    </location>
</feature>
<dbReference type="AlphaFoldDB" id="A0A1B2JC66"/>
<dbReference type="EMBL" id="CP014585">
    <property type="protein sequence ID" value="ANZ75398.1"/>
    <property type="molecule type" value="Genomic_DNA"/>
</dbReference>
<evidence type="ECO:0000256" key="6">
    <source>
        <dbReference type="ARBA" id="ARBA00023204"/>
    </source>
</evidence>
<dbReference type="PANTHER" id="PTHR22940:SF4">
    <property type="entry name" value="PROTEIN TIMELESS HOMOLOG"/>
    <property type="match status" value="1"/>
</dbReference>
<dbReference type="InterPro" id="IPR006906">
    <property type="entry name" value="Timeless_N"/>
</dbReference>
<proteinExistence type="inferred from homology"/>
<dbReference type="GO" id="GO:0031298">
    <property type="term" value="C:replication fork protection complex"/>
    <property type="evidence" value="ECO:0007669"/>
    <property type="project" value="TreeGrafter"/>
</dbReference>
<feature type="region of interest" description="Disordered" evidence="10">
    <location>
        <begin position="1065"/>
        <end position="1094"/>
    </location>
</feature>
<dbReference type="GO" id="GO:0006281">
    <property type="term" value="P:DNA repair"/>
    <property type="evidence" value="ECO:0007669"/>
    <property type="project" value="UniProtKB-KW"/>
</dbReference>
<feature type="compositionally biased region" description="Acidic residues" evidence="10">
    <location>
        <begin position="1"/>
        <end position="19"/>
    </location>
</feature>
<sequence length="1170" mass="134470">MSLYAEDPELDDFIIDDEPSGSHHIVDSSSDEEEQTAEKSSGPTNQAISTQPEVHDEELRKRVIRSHIAILCSSLGGIDHNTESKIPIYKLGGEALVCLKDIKRWIRTVDHEMNNWDVASACADCNLVPNDLIHIMTQWELDNQKKEVENPKYWESIVVSSLELLVMLTNPLALEVEKTDEKKIVLYPKLKKAHLTYKNKVLNFQGGLTLKAVLRILLPLLVSNKRSTRDLKVMYLCLTFIRNIIRIEPADARINSKKTTKQLNISSNYPVGISPDDVDVNRLVIILKKTKVLGLLLTLTSNADKTYNDPMLHQLCLECLYYLLNGIKVSSLISGEPQNENDSSMTEAGHELSALVNKEKNIFDVIKRNHSSRHSNFGTLLSLQRGNERITISGSPKDLLATLDKTKSHSNSRTYTRIAKNESTNKDLDSQLRLHKAKRLDSDGLKVLIEFLDSFIEESFDPFFSKLIHTYSSDDNIRSYLMYAYFYVLQWILEYFQGLKKKRDFYNVSSAFDHSNAILILRKVSEYHDLKEYNMCYVLISCLDELLSNACLMLSTNDSQLIDRAEGLLNSLVGQEAYLELFISIASSAHKVSTQFVDKAAQFLSTIFKSTEAMVRFYNSNQVIIQKSKSRKKKHSPSTTTEDQDNEQTDEVDDIQIRTLAHEKKADIKSIRTKLIRNETVYLFISIWERQDDVDAAHFKLALHFFYDVFIKHELVLHLYRLDFLKTLYWVNANHSVLPIGESTRKDLQSFSKYYMSKLYRLMNHSKEILVEMPFCSLNPDVSIRQYFLTGEKPDVHEKTAREYAVGKLEFTEDLNLEQKIGILVSLLKALNLDLVEWLKHNIETITDSMSSWNDRDIVTGEDLTSKDDELYILQASNRAYNSAVRRNPTFRKLLELVGYDVPTHTGMKCALRKDIDQSSLDICLSFIKKYLEEDYVPSNHAEVEELVKMKKPAPESRNGVEESGDADNQHDDQEDGLFIDESDDDDRIEFEIGENGQRRIVNDNLDIIEQQLELNERRNAGVAKPSSKRAKRRNRVISSEDEDIYDDLSSLNRGVKRSKKRHVKGIRKSSFDKDDEREEELSEEGAKRKPSNQDLNIKSSKYIDDSDLELTDEEVFFFRENTLRSMLNESNGQLTAAQLQELSNITVNHLKSRSVTERDPQEPYNDEIQ</sequence>
<evidence type="ECO:0000256" key="7">
    <source>
        <dbReference type="ARBA" id="ARBA00023242"/>
    </source>
</evidence>
<keyword evidence="9" id="KW-0131">Cell cycle</keyword>
<evidence type="ECO:0000313" key="13">
    <source>
        <dbReference type="Proteomes" id="UP000094565"/>
    </source>
</evidence>
<evidence type="ECO:0000256" key="3">
    <source>
        <dbReference type="ARBA" id="ARBA00021529"/>
    </source>
</evidence>
<keyword evidence="8" id="KW-0469">Meiosis</keyword>
<accession>A0A1B2JC66</accession>
<evidence type="ECO:0000313" key="12">
    <source>
        <dbReference type="EMBL" id="ANZ75398.1"/>
    </source>
</evidence>
<dbReference type="GO" id="GO:0003677">
    <property type="term" value="F:DNA binding"/>
    <property type="evidence" value="ECO:0007669"/>
    <property type="project" value="TreeGrafter"/>
</dbReference>
<evidence type="ECO:0000256" key="10">
    <source>
        <dbReference type="SAM" id="MobiDB-lite"/>
    </source>
</evidence>
<evidence type="ECO:0000256" key="1">
    <source>
        <dbReference type="ARBA" id="ARBA00004123"/>
    </source>
</evidence>
<keyword evidence="7" id="KW-0539">Nucleus</keyword>
<feature type="region of interest" description="Disordered" evidence="10">
    <location>
        <begin position="628"/>
        <end position="651"/>
    </location>
</feature>
<dbReference type="Pfam" id="PF04821">
    <property type="entry name" value="TIMELESS"/>
    <property type="match status" value="1"/>
</dbReference>
<dbReference type="InterPro" id="IPR044998">
    <property type="entry name" value="Timeless"/>
</dbReference>
<feature type="compositionally biased region" description="Acidic residues" evidence="10">
    <location>
        <begin position="642"/>
        <end position="651"/>
    </location>
</feature>
<evidence type="ECO:0000256" key="2">
    <source>
        <dbReference type="ARBA" id="ARBA00008174"/>
    </source>
</evidence>
<feature type="domain" description="Timeless N-terminal" evidence="11">
    <location>
        <begin position="89"/>
        <end position="382"/>
    </location>
</feature>
<organism evidence="12 13">
    <name type="scientific">Komagataella pastoris</name>
    <name type="common">Yeast</name>
    <name type="synonym">Pichia pastoris</name>
    <dbReference type="NCBI Taxonomy" id="4922"/>
    <lineage>
        <taxon>Eukaryota</taxon>
        <taxon>Fungi</taxon>
        <taxon>Dikarya</taxon>
        <taxon>Ascomycota</taxon>
        <taxon>Saccharomycotina</taxon>
        <taxon>Pichiomycetes</taxon>
        <taxon>Pichiales</taxon>
        <taxon>Pichiaceae</taxon>
        <taxon>Komagataella</taxon>
    </lineage>
</organism>
<feature type="region of interest" description="Disordered" evidence="10">
    <location>
        <begin position="950"/>
        <end position="981"/>
    </location>
</feature>
<comment type="similarity">
    <text evidence="2">Belongs to the timeless family.</text>
</comment>
<gene>
    <name evidence="12" type="primary">TOF1</name>
    <name evidence="12" type="ORF">ATY40_BA7501871</name>
</gene>
<dbReference type="PANTHER" id="PTHR22940">
    <property type="entry name" value="TIMEOUT/TIMELESS-2"/>
    <property type="match status" value="1"/>
</dbReference>
<comment type="subcellular location">
    <subcellularLocation>
        <location evidence="1">Nucleus</location>
    </subcellularLocation>
</comment>
<keyword evidence="5" id="KW-0236">DNA replication inhibitor</keyword>
<dbReference type="GO" id="GO:0051321">
    <property type="term" value="P:meiotic cell cycle"/>
    <property type="evidence" value="ECO:0007669"/>
    <property type="project" value="UniProtKB-KW"/>
</dbReference>
<evidence type="ECO:0000256" key="4">
    <source>
        <dbReference type="ARBA" id="ARBA00022763"/>
    </source>
</evidence>
<protein>
    <recommendedName>
        <fullName evidence="3">Topoisomerase 1-associated factor 1</fullName>
    </recommendedName>
</protein>
<evidence type="ECO:0000256" key="8">
    <source>
        <dbReference type="ARBA" id="ARBA00023254"/>
    </source>
</evidence>
<dbReference type="OrthoDB" id="310853at2759"/>
<name>A0A1B2JC66_PICPA</name>
<dbReference type="GO" id="GO:0043111">
    <property type="term" value="P:replication fork arrest"/>
    <property type="evidence" value="ECO:0007669"/>
    <property type="project" value="TreeGrafter"/>
</dbReference>
<dbReference type="Proteomes" id="UP000094565">
    <property type="component" value="Chromosome 2"/>
</dbReference>
<feature type="region of interest" description="Disordered" evidence="10">
    <location>
        <begin position="1"/>
        <end position="56"/>
    </location>
</feature>